<gene>
    <name evidence="1" type="ORF">KP509_38G049000</name>
</gene>
<dbReference type="AlphaFoldDB" id="A0A8T2Q4M0"/>
<sequence length="122" mass="13860">MAPKSWPVPLPGLFFGSSRVATLSREDEKSLEAVKRIWVLLEPQFIQRPSRLELRQAANDILPLIPDLFPGVVNTGQKFILMLLQRQALRLADDLDGKRSITEWDKDPSAFARKIRPLLRGS</sequence>
<keyword evidence="2" id="KW-1185">Reference proteome</keyword>
<comment type="caution">
    <text evidence="1">The sequence shown here is derived from an EMBL/GenBank/DDBJ whole genome shotgun (WGS) entry which is preliminary data.</text>
</comment>
<dbReference type="OrthoDB" id="427480at2759"/>
<dbReference type="EMBL" id="CM035443">
    <property type="protein sequence ID" value="KAH7278615.1"/>
    <property type="molecule type" value="Genomic_DNA"/>
</dbReference>
<organism evidence="1 2">
    <name type="scientific">Ceratopteris richardii</name>
    <name type="common">Triangle waterfern</name>
    <dbReference type="NCBI Taxonomy" id="49495"/>
    <lineage>
        <taxon>Eukaryota</taxon>
        <taxon>Viridiplantae</taxon>
        <taxon>Streptophyta</taxon>
        <taxon>Embryophyta</taxon>
        <taxon>Tracheophyta</taxon>
        <taxon>Polypodiopsida</taxon>
        <taxon>Polypodiidae</taxon>
        <taxon>Polypodiales</taxon>
        <taxon>Pteridineae</taxon>
        <taxon>Pteridaceae</taxon>
        <taxon>Parkerioideae</taxon>
        <taxon>Ceratopteris</taxon>
    </lineage>
</organism>
<protein>
    <submittedName>
        <fullName evidence="1">Uncharacterized protein</fullName>
    </submittedName>
</protein>
<name>A0A8T2Q4M0_CERRI</name>
<dbReference type="Proteomes" id="UP000825935">
    <property type="component" value="Chromosome 38"/>
</dbReference>
<reference evidence="1" key="1">
    <citation type="submission" date="2021-08" db="EMBL/GenBank/DDBJ databases">
        <title>WGS assembly of Ceratopteris richardii.</title>
        <authorList>
            <person name="Marchant D.B."/>
            <person name="Chen G."/>
            <person name="Jenkins J."/>
            <person name="Shu S."/>
            <person name="Leebens-Mack J."/>
            <person name="Grimwood J."/>
            <person name="Schmutz J."/>
            <person name="Soltis P."/>
            <person name="Soltis D."/>
            <person name="Chen Z.-H."/>
        </authorList>
    </citation>
    <scope>NUCLEOTIDE SEQUENCE</scope>
    <source>
        <strain evidence="1">Whitten #5841</strain>
        <tissue evidence="1">Leaf</tissue>
    </source>
</reference>
<accession>A0A8T2Q4M0</accession>
<evidence type="ECO:0000313" key="2">
    <source>
        <dbReference type="Proteomes" id="UP000825935"/>
    </source>
</evidence>
<proteinExistence type="predicted"/>
<evidence type="ECO:0000313" key="1">
    <source>
        <dbReference type="EMBL" id="KAH7278615.1"/>
    </source>
</evidence>